<dbReference type="Gene3D" id="2.40.420.20">
    <property type="match status" value="1"/>
</dbReference>
<dbReference type="InterPro" id="IPR058792">
    <property type="entry name" value="Beta-barrel_RND_2"/>
</dbReference>
<dbReference type="InterPro" id="IPR058649">
    <property type="entry name" value="CzcB_C"/>
</dbReference>
<dbReference type="Pfam" id="PF25954">
    <property type="entry name" value="Beta-barrel_RND_2"/>
    <property type="match status" value="1"/>
</dbReference>
<proteinExistence type="predicted"/>
<evidence type="ECO:0000313" key="4">
    <source>
        <dbReference type="EMBL" id="MEX6688740.1"/>
    </source>
</evidence>
<organism evidence="4 5">
    <name type="scientific">Danxiaibacter flavus</name>
    <dbReference type="NCBI Taxonomy" id="3049108"/>
    <lineage>
        <taxon>Bacteria</taxon>
        <taxon>Pseudomonadati</taxon>
        <taxon>Bacteroidota</taxon>
        <taxon>Chitinophagia</taxon>
        <taxon>Chitinophagales</taxon>
        <taxon>Chitinophagaceae</taxon>
        <taxon>Danxiaibacter</taxon>
    </lineage>
</organism>
<keyword evidence="1" id="KW-0813">Transport</keyword>
<gene>
    <name evidence="4" type="ORF">QTN47_14630</name>
</gene>
<feature type="domain" description="CusB-like beta-barrel" evidence="2">
    <location>
        <begin position="203"/>
        <end position="274"/>
    </location>
</feature>
<feature type="domain" description="CzcB-like C-terminal circularly permuted SH3-like" evidence="3">
    <location>
        <begin position="282"/>
        <end position="343"/>
    </location>
</feature>
<dbReference type="RefSeq" id="WP_369330149.1">
    <property type="nucleotide sequence ID" value="NZ_JAULBC010000004.1"/>
</dbReference>
<evidence type="ECO:0000313" key="5">
    <source>
        <dbReference type="Proteomes" id="UP001560573"/>
    </source>
</evidence>
<sequence>MKRILLYSCSLIVILSSCSSKEQKPVAIENTTPKVSADGSSIAFPTASQADFFATETIGSSSLTSGMIAPAKVSATVTTSQEGAAQNIVLFENPDLSTSYTALLQSLVSIQQKNAVIQQKKAIIEKKKIEVDRFKDLAAHGAGTGKDVADAQVDLMSAETDLTVTQSEIVNAKTAITEYESKLKTGGFNPLELRRAAPGTAYIVCDIPESELSRIKEGSECSIVFTSFPNEKFTGKIDDIADMIDATTRMVKLRIILNNATGKFKAGMFATVYFGISEGTQISVSKNSLVTVQAKNYVFVKKSPTEFIRKEVNAGSQVGERFIVYNGVQNGDSVAIKGVMQLKGLSFGY</sequence>
<dbReference type="SUPFAM" id="SSF111369">
    <property type="entry name" value="HlyD-like secretion proteins"/>
    <property type="match status" value="1"/>
</dbReference>
<reference evidence="4 5" key="1">
    <citation type="submission" date="2023-07" db="EMBL/GenBank/DDBJ databases">
        <authorList>
            <person name="Lian W.-H."/>
        </authorList>
    </citation>
    <scope>NUCLEOTIDE SEQUENCE [LARGE SCALE GENOMIC DNA]</scope>
    <source>
        <strain evidence="4 5">SYSU DXS3180</strain>
    </source>
</reference>
<evidence type="ECO:0000259" key="2">
    <source>
        <dbReference type="Pfam" id="PF25954"/>
    </source>
</evidence>
<dbReference type="PANTHER" id="PTHR30097">
    <property type="entry name" value="CATION EFFLUX SYSTEM PROTEIN CUSB"/>
    <property type="match status" value="1"/>
</dbReference>
<dbReference type="Gene3D" id="2.40.30.170">
    <property type="match status" value="1"/>
</dbReference>
<dbReference type="Pfam" id="PF25975">
    <property type="entry name" value="CzcB_C"/>
    <property type="match status" value="1"/>
</dbReference>
<keyword evidence="5" id="KW-1185">Reference proteome</keyword>
<evidence type="ECO:0000256" key="1">
    <source>
        <dbReference type="ARBA" id="ARBA00022448"/>
    </source>
</evidence>
<protein>
    <submittedName>
        <fullName evidence="4">Efflux RND transporter periplasmic adaptor subunit</fullName>
    </submittedName>
</protein>
<comment type="caution">
    <text evidence="4">The sequence shown here is derived from an EMBL/GenBank/DDBJ whole genome shotgun (WGS) entry which is preliminary data.</text>
</comment>
<dbReference type="PROSITE" id="PS51257">
    <property type="entry name" value="PROKAR_LIPOPROTEIN"/>
    <property type="match status" value="1"/>
</dbReference>
<accession>A0ABV3ZGY6</accession>
<dbReference type="Proteomes" id="UP001560573">
    <property type="component" value="Unassembled WGS sequence"/>
</dbReference>
<name>A0ABV3ZGY6_9BACT</name>
<dbReference type="InterPro" id="IPR051909">
    <property type="entry name" value="MFP_Cation_Efflux"/>
</dbReference>
<dbReference type="EMBL" id="JAULBC010000004">
    <property type="protein sequence ID" value="MEX6688740.1"/>
    <property type="molecule type" value="Genomic_DNA"/>
</dbReference>
<evidence type="ECO:0000259" key="3">
    <source>
        <dbReference type="Pfam" id="PF25975"/>
    </source>
</evidence>